<evidence type="ECO:0000313" key="2">
    <source>
        <dbReference type="Proteomes" id="UP000008068"/>
    </source>
</evidence>
<reference evidence="2" key="1">
    <citation type="submission" date="2011-07" db="EMBL/GenBank/DDBJ databases">
        <authorList>
            <consortium name="Caenorhabditis brenneri Sequencing and Analysis Consortium"/>
            <person name="Wilson R.K."/>
        </authorList>
    </citation>
    <scope>NUCLEOTIDE SEQUENCE [LARGE SCALE GENOMIC DNA]</scope>
    <source>
        <strain evidence="2">PB2801</strain>
    </source>
</reference>
<evidence type="ECO:0000313" key="1">
    <source>
        <dbReference type="EMBL" id="EGT46764.1"/>
    </source>
</evidence>
<name>G0MXC1_CAEBE</name>
<proteinExistence type="predicted"/>
<sequence>MEQTSSNKYKLSVELMDTYRKTSEQLIRNMERHNDKFKKTELIIYENAKKIVQAVIGKLEIVIAFGPCEFEWMDEVHKAILDYNNCTDKYEDIVHEISLLPKPNN</sequence>
<protein>
    <submittedName>
        <fullName evidence="1">Uncharacterized protein</fullName>
    </submittedName>
</protein>
<keyword evidence="2" id="KW-1185">Reference proteome</keyword>
<accession>G0MXC1</accession>
<dbReference type="HOGENOM" id="CLU_2238983_0_0_1"/>
<dbReference type="InParanoid" id="G0MXC1"/>
<dbReference type="EMBL" id="GL379818">
    <property type="protein sequence ID" value="EGT46764.1"/>
    <property type="molecule type" value="Genomic_DNA"/>
</dbReference>
<dbReference type="OrthoDB" id="5810341at2759"/>
<gene>
    <name evidence="1" type="ORF">CAEBREN_09411</name>
</gene>
<dbReference type="AlphaFoldDB" id="G0MXC1"/>
<organism evidence="2">
    <name type="scientific">Caenorhabditis brenneri</name>
    <name type="common">Nematode worm</name>
    <dbReference type="NCBI Taxonomy" id="135651"/>
    <lineage>
        <taxon>Eukaryota</taxon>
        <taxon>Metazoa</taxon>
        <taxon>Ecdysozoa</taxon>
        <taxon>Nematoda</taxon>
        <taxon>Chromadorea</taxon>
        <taxon>Rhabditida</taxon>
        <taxon>Rhabditina</taxon>
        <taxon>Rhabditomorpha</taxon>
        <taxon>Rhabditoidea</taxon>
        <taxon>Rhabditidae</taxon>
        <taxon>Peloderinae</taxon>
        <taxon>Caenorhabditis</taxon>
    </lineage>
</organism>
<dbReference type="Proteomes" id="UP000008068">
    <property type="component" value="Unassembled WGS sequence"/>
</dbReference>